<keyword evidence="1" id="KW-0472">Membrane</keyword>
<feature type="transmembrane region" description="Helical" evidence="1">
    <location>
        <begin position="6"/>
        <end position="30"/>
    </location>
</feature>
<dbReference type="VEuPathDB" id="VectorBase:AFUN2_006702"/>
<proteinExistence type="predicted"/>
<accession>A0A1I8JUA8</accession>
<reference evidence="2" key="1">
    <citation type="submission" date="2020-05" db="UniProtKB">
        <authorList>
            <consortium name="EnsemblMetazoa"/>
        </authorList>
    </citation>
    <scope>IDENTIFICATION</scope>
    <source>
        <strain evidence="2">FUMOZ</strain>
    </source>
</reference>
<organism evidence="2">
    <name type="scientific">Anopheles funestus</name>
    <name type="common">African malaria mosquito</name>
    <dbReference type="NCBI Taxonomy" id="62324"/>
    <lineage>
        <taxon>Eukaryota</taxon>
        <taxon>Metazoa</taxon>
        <taxon>Ecdysozoa</taxon>
        <taxon>Arthropoda</taxon>
        <taxon>Hexapoda</taxon>
        <taxon>Insecta</taxon>
        <taxon>Pterygota</taxon>
        <taxon>Neoptera</taxon>
        <taxon>Endopterygota</taxon>
        <taxon>Diptera</taxon>
        <taxon>Nematocera</taxon>
        <taxon>Culicoidea</taxon>
        <taxon>Culicidae</taxon>
        <taxon>Anophelinae</taxon>
        <taxon>Anopheles</taxon>
    </lineage>
</organism>
<protein>
    <submittedName>
        <fullName evidence="2">Uncharacterized protein</fullName>
    </submittedName>
</protein>
<keyword evidence="1" id="KW-0812">Transmembrane</keyword>
<evidence type="ECO:0000313" key="2">
    <source>
        <dbReference type="EnsemblMetazoa" id="AFUN016041-PA"/>
    </source>
</evidence>
<dbReference type="EnsemblMetazoa" id="AFUN016041-RA">
    <property type="protein sequence ID" value="AFUN016041-PA"/>
    <property type="gene ID" value="AFUN016041"/>
</dbReference>
<dbReference type="VEuPathDB" id="VectorBase:AFUN016041"/>
<name>A0A1I8JUA8_ANOFN</name>
<dbReference type="AlphaFoldDB" id="A0A1I8JUA8"/>
<keyword evidence="1" id="KW-1133">Transmembrane helix</keyword>
<evidence type="ECO:0000256" key="1">
    <source>
        <dbReference type="SAM" id="Phobius"/>
    </source>
</evidence>
<sequence length="178" mass="20371">MANNVAGQLLVYALLLFFAVVAVFLSYAIILHTEQSQMWSTIKDRGATRTMPNGTTNYWYYIVRDMDKIRNMTDVLHMDRSTHIVPTQVGFRVVGKDFEIHFDRINVTHAGDEEGSSHQPQQDYVPTLVKRKTYVWEITRRQPTANITVPVFLGKHDKQAIPPFQNAIPPPDADAKKE</sequence>